<feature type="coiled-coil region" evidence="9">
    <location>
        <begin position="64"/>
        <end position="98"/>
    </location>
</feature>
<evidence type="ECO:0000256" key="8">
    <source>
        <dbReference type="NCBIfam" id="TIGR02209"/>
    </source>
</evidence>
<keyword evidence="5 7" id="KW-0472">Membrane</keyword>
<comment type="function">
    <text evidence="7">Essential cell division protein.</text>
</comment>
<gene>
    <name evidence="7" type="primary">ftsL</name>
    <name evidence="11" type="ORF">I532_02815</name>
</gene>
<dbReference type="PATRIC" id="fig|1300222.3.peg.598"/>
<protein>
    <recommendedName>
        <fullName evidence="7 8">Cell division protein FtsL</fullName>
    </recommendedName>
</protein>
<evidence type="ECO:0000256" key="7">
    <source>
        <dbReference type="HAMAP-Rule" id="MF_00910"/>
    </source>
</evidence>
<dbReference type="STRING" id="1300222.I532_02815"/>
<name>M8E5D9_9BACL</name>
<comment type="caution">
    <text evidence="11">The sequence shown here is derived from an EMBL/GenBank/DDBJ whole genome shotgun (WGS) entry which is preliminary data.</text>
</comment>
<dbReference type="NCBIfam" id="TIGR02209">
    <property type="entry name" value="ftsL_broad"/>
    <property type="match status" value="1"/>
</dbReference>
<evidence type="ECO:0000256" key="2">
    <source>
        <dbReference type="ARBA" id="ARBA00022618"/>
    </source>
</evidence>
<keyword evidence="3 7" id="KW-0812">Transmembrane</keyword>
<dbReference type="EMBL" id="APBN01000001">
    <property type="protein sequence ID" value="EMT54501.1"/>
    <property type="molecule type" value="Genomic_DNA"/>
</dbReference>
<comment type="subcellular location">
    <subcellularLocation>
        <location evidence="7">Cell membrane</location>
        <topology evidence="7">Single-pass type II membrane protein</topology>
    </subcellularLocation>
    <text evidence="7">Localizes to the division septum where it forms a ring structure.</text>
</comment>
<keyword evidence="4 7" id="KW-1133">Transmembrane helix</keyword>
<evidence type="ECO:0000256" key="4">
    <source>
        <dbReference type="ARBA" id="ARBA00022989"/>
    </source>
</evidence>
<dbReference type="HAMAP" id="MF_00910">
    <property type="entry name" value="FtsL"/>
    <property type="match status" value="1"/>
</dbReference>
<keyword evidence="12" id="KW-1185">Reference proteome</keyword>
<keyword evidence="1 7" id="KW-1003">Cell membrane</keyword>
<reference evidence="11 12" key="1">
    <citation type="submission" date="2013-03" db="EMBL/GenBank/DDBJ databases">
        <title>Assembly of a new bacterial strain Brevibacillus borstelensis AK1.</title>
        <authorList>
            <person name="Rajan I."/>
            <person name="PoliReddy D."/>
            <person name="Sugumar T."/>
            <person name="Rathinam K."/>
            <person name="Alqarawi S."/>
            <person name="Khalil A.B."/>
            <person name="Sivakumar N."/>
        </authorList>
    </citation>
    <scope>NUCLEOTIDE SEQUENCE [LARGE SCALE GENOMIC DNA]</scope>
    <source>
        <strain evidence="11 12">AK1</strain>
    </source>
</reference>
<evidence type="ECO:0000256" key="6">
    <source>
        <dbReference type="ARBA" id="ARBA00023306"/>
    </source>
</evidence>
<dbReference type="InterPro" id="IPR011922">
    <property type="entry name" value="Cell_div_FtsL"/>
</dbReference>
<evidence type="ECO:0000313" key="12">
    <source>
        <dbReference type="Proteomes" id="UP000012081"/>
    </source>
</evidence>
<dbReference type="AlphaFoldDB" id="M8E5D9"/>
<feature type="region of interest" description="Disordered" evidence="10">
    <location>
        <begin position="121"/>
        <end position="143"/>
    </location>
</feature>
<dbReference type="OrthoDB" id="2989137at2"/>
<dbReference type="RefSeq" id="WP_003386265.1">
    <property type="nucleotide sequence ID" value="NZ_APBN01000001.1"/>
</dbReference>
<evidence type="ECO:0000256" key="3">
    <source>
        <dbReference type="ARBA" id="ARBA00022692"/>
    </source>
</evidence>
<feature type="compositionally biased region" description="Low complexity" evidence="10">
    <location>
        <begin position="134"/>
        <end position="143"/>
    </location>
</feature>
<comment type="similarity">
    <text evidence="7">Belongs to the FtsL family.</text>
</comment>
<organism evidence="11 12">
    <name type="scientific">Brevibacillus borstelensis AK1</name>
    <dbReference type="NCBI Taxonomy" id="1300222"/>
    <lineage>
        <taxon>Bacteria</taxon>
        <taxon>Bacillati</taxon>
        <taxon>Bacillota</taxon>
        <taxon>Bacilli</taxon>
        <taxon>Bacillales</taxon>
        <taxon>Paenibacillaceae</taxon>
        <taxon>Brevibacillus</taxon>
    </lineage>
</organism>
<keyword evidence="6 7" id="KW-0131">Cell cycle</keyword>
<dbReference type="GO" id="GO:0032153">
    <property type="term" value="C:cell division site"/>
    <property type="evidence" value="ECO:0007669"/>
    <property type="project" value="UniProtKB-UniRule"/>
</dbReference>
<keyword evidence="9" id="KW-0175">Coiled coil</keyword>
<evidence type="ECO:0000256" key="1">
    <source>
        <dbReference type="ARBA" id="ARBA00022475"/>
    </source>
</evidence>
<dbReference type="Proteomes" id="UP000012081">
    <property type="component" value="Unassembled WGS sequence"/>
</dbReference>
<dbReference type="GeneID" id="89499127"/>
<dbReference type="GO" id="GO:0043093">
    <property type="term" value="P:FtsZ-dependent cytokinesis"/>
    <property type="evidence" value="ECO:0007669"/>
    <property type="project" value="UniProtKB-UniRule"/>
</dbReference>
<accession>M8E5D9</accession>
<evidence type="ECO:0000256" key="9">
    <source>
        <dbReference type="SAM" id="Coils"/>
    </source>
</evidence>
<feature type="transmembrane region" description="Helical" evidence="7">
    <location>
        <begin position="41"/>
        <end position="61"/>
    </location>
</feature>
<dbReference type="GO" id="GO:0005886">
    <property type="term" value="C:plasma membrane"/>
    <property type="evidence" value="ECO:0007669"/>
    <property type="project" value="UniProtKB-SubCell"/>
</dbReference>
<evidence type="ECO:0000256" key="5">
    <source>
        <dbReference type="ARBA" id="ARBA00023136"/>
    </source>
</evidence>
<keyword evidence="2 7" id="KW-0132">Cell division</keyword>
<proteinExistence type="inferred from homology"/>
<sequence length="143" mass="16388">MSYYYRSNLAVELEDSPGSVTKKKTKRTVRIKPSIPTKEKLMYLFFITLVVIGVGMVGVRYSQISQYNYEIQRLKKEIRINKEKNTSLQLQIEQLSNRDRIIMEAERMGMVYNPEAAHLVGQSKEAAKKDGKGSKAASQKKQP</sequence>
<evidence type="ECO:0000256" key="10">
    <source>
        <dbReference type="SAM" id="MobiDB-lite"/>
    </source>
</evidence>
<evidence type="ECO:0000313" key="11">
    <source>
        <dbReference type="EMBL" id="EMT54501.1"/>
    </source>
</evidence>